<keyword evidence="1" id="KW-0812">Transmembrane</keyword>
<accession>W6N8K5</accession>
<organism evidence="2 3">
    <name type="scientific">Clostridium tyrobutyricum DIVETGP</name>
    <dbReference type="NCBI Taxonomy" id="1408889"/>
    <lineage>
        <taxon>Bacteria</taxon>
        <taxon>Bacillati</taxon>
        <taxon>Bacillota</taxon>
        <taxon>Clostridia</taxon>
        <taxon>Eubacteriales</taxon>
        <taxon>Clostridiaceae</taxon>
        <taxon>Clostridium</taxon>
    </lineage>
</organism>
<feature type="transmembrane region" description="Helical" evidence="1">
    <location>
        <begin position="132"/>
        <end position="155"/>
    </location>
</feature>
<evidence type="ECO:0000256" key="1">
    <source>
        <dbReference type="SAM" id="Phobius"/>
    </source>
</evidence>
<sequence>MMSYTGLHGSAGMWKYMLYQMGSLNCLMMPVIIAIIASRMSDMEHKGCTFKFMNTIVYPGKLYTAKFLCGSIYLIFMALAQTSVMIFISFIIKFKDVLPVHHILVFFIMTLIVNLCIFTIQLGISILVSNQMIALITGLIESFTGLFAMFFPRIIQRFFLWSYYNILSTINPITDLKTKSFKVEYTSLDLCGLFVICISSVILFLAGKFIFERKEV</sequence>
<dbReference type="EMBL" id="CBXI010000044">
    <property type="protein sequence ID" value="CDL92740.1"/>
    <property type="molecule type" value="Genomic_DNA"/>
</dbReference>
<gene>
    <name evidence="2" type="ORF">CTDIVETGP_2810</name>
</gene>
<comment type="caution">
    <text evidence="2">The sequence shown here is derived from an EMBL/GenBank/DDBJ whole genome shotgun (WGS) entry which is preliminary data.</text>
</comment>
<keyword evidence="1" id="KW-1133">Transmembrane helix</keyword>
<dbReference type="Proteomes" id="UP000019482">
    <property type="component" value="Unassembled WGS sequence"/>
</dbReference>
<protein>
    <submittedName>
        <fullName evidence="2">Uncharacterized protein</fullName>
    </submittedName>
</protein>
<feature type="transmembrane region" description="Helical" evidence="1">
    <location>
        <begin position="16"/>
        <end position="37"/>
    </location>
</feature>
<feature type="transmembrane region" description="Helical" evidence="1">
    <location>
        <begin position="98"/>
        <end position="120"/>
    </location>
</feature>
<evidence type="ECO:0000313" key="2">
    <source>
        <dbReference type="EMBL" id="CDL92740.1"/>
    </source>
</evidence>
<dbReference type="Pfam" id="PF12730">
    <property type="entry name" value="ABC2_membrane_4"/>
    <property type="match status" value="1"/>
</dbReference>
<reference evidence="2 3" key="1">
    <citation type="journal article" date="2015" name="Genome Announc.">
        <title>Draft Genome Sequence of Clostridium tyrobutyricum Strain DIVETGP, Isolated from Cow's Milk for Grana Padano Production.</title>
        <authorList>
            <person name="Soggiu A."/>
            <person name="Piras C."/>
            <person name="Gaiarsa S."/>
            <person name="Sassera D."/>
            <person name="Roncada P."/>
            <person name="Bendixen E."/>
            <person name="Brasca M."/>
            <person name="Bonizzi L."/>
        </authorList>
    </citation>
    <scope>NUCLEOTIDE SEQUENCE [LARGE SCALE GENOMIC DNA]</scope>
    <source>
        <strain evidence="2 3">DIVETGP</strain>
    </source>
</reference>
<keyword evidence="1" id="KW-0472">Membrane</keyword>
<name>W6N8K5_CLOTY</name>
<feature type="transmembrane region" description="Helical" evidence="1">
    <location>
        <begin position="192"/>
        <end position="211"/>
    </location>
</feature>
<proteinExistence type="predicted"/>
<feature type="transmembrane region" description="Helical" evidence="1">
    <location>
        <begin position="71"/>
        <end position="92"/>
    </location>
</feature>
<keyword evidence="3" id="KW-1185">Reference proteome</keyword>
<evidence type="ECO:0000313" key="3">
    <source>
        <dbReference type="Proteomes" id="UP000019482"/>
    </source>
</evidence>
<dbReference type="AlphaFoldDB" id="W6N8K5"/>